<comment type="subcellular location">
    <subcellularLocation>
        <location evidence="1">Cell membrane</location>
        <topology evidence="1">Multi-pass membrane protein</topology>
    </subcellularLocation>
</comment>
<reference evidence="8 9" key="1">
    <citation type="submission" date="2018-11" db="EMBL/GenBank/DDBJ databases">
        <title>Proposal to divide the Flavobacteriaceae and reorganize its genera based on Amino Acid Identity values calculated from whole genome sequences.</title>
        <authorList>
            <person name="Nicholson A.C."/>
            <person name="Gulvik C.A."/>
            <person name="Whitney A.M."/>
            <person name="Humrighouse B.W."/>
            <person name="Bell M."/>
            <person name="Holmes B."/>
            <person name="Steigerwalt A."/>
            <person name="Villarma A."/>
            <person name="Sheth M."/>
            <person name="Batra D."/>
            <person name="Pryor J."/>
            <person name="Bernardet J.-F."/>
            <person name="Hugo C."/>
            <person name="Kampfer P."/>
            <person name="Newman J."/>
            <person name="Mcquiston J.R."/>
        </authorList>
    </citation>
    <scope>NUCLEOTIDE SEQUENCE [LARGE SCALE GENOMIC DNA]</scope>
    <source>
        <strain evidence="8 9">G0211</strain>
    </source>
</reference>
<dbReference type="Pfam" id="PF13440">
    <property type="entry name" value="Polysacc_synt_3"/>
    <property type="match status" value="1"/>
</dbReference>
<evidence type="ECO:0000313" key="8">
    <source>
        <dbReference type="EMBL" id="AZA62753.1"/>
    </source>
</evidence>
<evidence type="ECO:0000256" key="5">
    <source>
        <dbReference type="ARBA" id="ARBA00022989"/>
    </source>
</evidence>
<feature type="transmembrane region" description="Helical" evidence="7">
    <location>
        <begin position="381"/>
        <end position="399"/>
    </location>
</feature>
<dbReference type="PANTHER" id="PTHR30250:SF10">
    <property type="entry name" value="LIPOPOLYSACCHARIDE BIOSYNTHESIS PROTEIN WZXC"/>
    <property type="match status" value="1"/>
</dbReference>
<keyword evidence="4 7" id="KW-0812">Transmembrane</keyword>
<name>A0A3G6NCV2_9FLAO</name>
<feature type="transmembrane region" description="Helical" evidence="7">
    <location>
        <begin position="43"/>
        <end position="66"/>
    </location>
</feature>
<feature type="transmembrane region" description="Helical" evidence="7">
    <location>
        <begin position="318"/>
        <end position="336"/>
    </location>
</feature>
<feature type="transmembrane region" description="Helical" evidence="7">
    <location>
        <begin position="114"/>
        <end position="132"/>
    </location>
</feature>
<dbReference type="PANTHER" id="PTHR30250">
    <property type="entry name" value="PST FAMILY PREDICTED COLANIC ACID TRANSPORTER"/>
    <property type="match status" value="1"/>
</dbReference>
<accession>A0A3G6NCV2</accession>
<evidence type="ECO:0000256" key="6">
    <source>
        <dbReference type="ARBA" id="ARBA00023136"/>
    </source>
</evidence>
<feature type="transmembrane region" description="Helical" evidence="7">
    <location>
        <begin position="443"/>
        <end position="468"/>
    </location>
</feature>
<keyword evidence="3" id="KW-1003">Cell membrane</keyword>
<evidence type="ECO:0000256" key="1">
    <source>
        <dbReference type="ARBA" id="ARBA00004651"/>
    </source>
</evidence>
<keyword evidence="6 7" id="KW-0472">Membrane</keyword>
<feature type="transmembrane region" description="Helical" evidence="7">
    <location>
        <begin position="411"/>
        <end position="431"/>
    </location>
</feature>
<evidence type="ECO:0000256" key="3">
    <source>
        <dbReference type="ARBA" id="ARBA00022475"/>
    </source>
</evidence>
<organism evidence="8 9">
    <name type="scientific">Chryseobacterium indoltheticum</name>
    <dbReference type="NCBI Taxonomy" id="254"/>
    <lineage>
        <taxon>Bacteria</taxon>
        <taxon>Pseudomonadati</taxon>
        <taxon>Bacteroidota</taxon>
        <taxon>Flavobacteriia</taxon>
        <taxon>Flavobacteriales</taxon>
        <taxon>Weeksellaceae</taxon>
        <taxon>Chryseobacterium group</taxon>
        <taxon>Chryseobacterium</taxon>
    </lineage>
</organism>
<evidence type="ECO:0000256" key="4">
    <source>
        <dbReference type="ARBA" id="ARBA00022692"/>
    </source>
</evidence>
<dbReference type="Proteomes" id="UP000269076">
    <property type="component" value="Chromosome"/>
</dbReference>
<feature type="transmembrane region" description="Helical" evidence="7">
    <location>
        <begin position="144"/>
        <end position="163"/>
    </location>
</feature>
<dbReference type="AlphaFoldDB" id="A0A3G6NCV2"/>
<dbReference type="InterPro" id="IPR050833">
    <property type="entry name" value="Poly_Biosynth_Transport"/>
</dbReference>
<keyword evidence="5 7" id="KW-1133">Transmembrane helix</keyword>
<feature type="transmembrane region" description="Helical" evidence="7">
    <location>
        <begin position="169"/>
        <end position="190"/>
    </location>
</feature>
<proteinExistence type="inferred from homology"/>
<feature type="transmembrane region" description="Helical" evidence="7">
    <location>
        <begin position="357"/>
        <end position="375"/>
    </location>
</feature>
<feature type="transmembrane region" description="Helical" evidence="7">
    <location>
        <begin position="78"/>
        <end position="102"/>
    </location>
</feature>
<evidence type="ECO:0000313" key="9">
    <source>
        <dbReference type="Proteomes" id="UP000269076"/>
    </source>
</evidence>
<dbReference type="CDD" id="cd13127">
    <property type="entry name" value="MATE_tuaB_like"/>
    <property type="match status" value="1"/>
</dbReference>
<evidence type="ECO:0000256" key="7">
    <source>
        <dbReference type="SAM" id="Phobius"/>
    </source>
</evidence>
<comment type="similarity">
    <text evidence="2">Belongs to the polysaccharide synthase family.</text>
</comment>
<feature type="transmembrane region" description="Helical" evidence="7">
    <location>
        <begin position="12"/>
        <end position="31"/>
    </location>
</feature>
<gene>
    <name evidence="8" type="ORF">EG340_17750</name>
</gene>
<dbReference type="GO" id="GO:0005886">
    <property type="term" value="C:plasma membrane"/>
    <property type="evidence" value="ECO:0007669"/>
    <property type="project" value="UniProtKB-SubCell"/>
</dbReference>
<feature type="transmembrane region" description="Helical" evidence="7">
    <location>
        <begin position="286"/>
        <end position="306"/>
    </location>
</feature>
<protein>
    <submittedName>
        <fullName evidence="8">Lipopolysaccharide biosynthesis protein</fullName>
    </submittedName>
</protein>
<sequence>MKNRKLLVDSAWSIGSHVFSLVIVLGANIFLARLMGPKEFGQLGIIMFFIAVFNVFTDGGLSGALVRRLDKKEEDYSTVFAFNFIVSIILFLIMITISGLIAQFYNTPSIQKPIIAAAAILIISSFQTIQNVKMLQKLEFKKRSMITLLSTFLGVIVGIGLAFFLKLGIWALIAIPISTVLFQTILYIYLEGFYFNLGFNKSSFKELFGFGVNTTLVSVLNLTFDNIYQLVIGRVFNMYQVGFYYQAKKLQDVPNNVINNLSQGVFFSSLSRIQNQKEELIRTYNLISKSFLFVMGFAVLIMQLFGKDMILLMFGSKWLGAVYYIKLLIIGSLFYTQELINKMIFKVYNKTNNLLRLEFVKKIFQIITLVIGVYLKRIDLLLYGYIATNAFSYFINYYFTSKIIEIGKRELILLIKVIILLFVLIVGYRLIETNITSQLLLKGGAVLFVISYIIFSEIFNIFSIKVLINLIKKNLKK</sequence>
<dbReference type="RefSeq" id="WP_123887124.1">
    <property type="nucleotide sequence ID" value="NZ_CP033928.1"/>
</dbReference>
<dbReference type="EMBL" id="CP033928">
    <property type="protein sequence ID" value="AZA62753.1"/>
    <property type="molecule type" value="Genomic_DNA"/>
</dbReference>
<evidence type="ECO:0000256" key="2">
    <source>
        <dbReference type="ARBA" id="ARBA00007430"/>
    </source>
</evidence>